<evidence type="ECO:0000256" key="10">
    <source>
        <dbReference type="SAM" id="Phobius"/>
    </source>
</evidence>
<dbReference type="Proteomes" id="UP000630660">
    <property type="component" value="Unassembled WGS sequence"/>
</dbReference>
<comment type="subcellular location">
    <subcellularLocation>
        <location evidence="1">Membrane</location>
        <topology evidence="1">Multi-pass membrane protein</topology>
    </subcellularLocation>
</comment>
<keyword evidence="3" id="KW-0813">Transport</keyword>
<gene>
    <name evidence="11" type="ORF">GF359_09375</name>
</gene>
<dbReference type="PANTHER" id="PTHR11629">
    <property type="entry name" value="VACUOLAR PROTON ATPASES"/>
    <property type="match status" value="1"/>
</dbReference>
<feature type="transmembrane region" description="Helical" evidence="10">
    <location>
        <begin position="630"/>
        <end position="651"/>
    </location>
</feature>
<keyword evidence="8" id="KW-0175">Coiled coil</keyword>
<dbReference type="Pfam" id="PF01496">
    <property type="entry name" value="V_ATPase_I"/>
    <property type="match status" value="2"/>
</dbReference>
<sequence>MGTERLEKVLIATHQEERDELLRRLQEEGLIHIVETRSDKKGGKDESQETTEDVDPDLKSRLAKLTQAAGFLADYAEKRKQGLFSQKPSMPANDFRRRVVELDLPVKLEKISGLTEESSLLDNEERKIEGELELLSPWKKLAYSPSRYTDSRRTDARFVFISSEEEGKALREGLADCCCEVECVKKENATEYAVLMFPRAQTEEVEDVIKTCGVKMLQLAKFSREPVKEITVREDRLRTIAGEKERINEEAKEMAAELSGLETAMDLYENETLINEQYPKMAETEKAVFISGWVRVSQRKRLNKIVSTFPASEIRGIKPHKDEEVPVALKNEGPFKSFELITNMYSMPDGREADPTPFMAPFFALFFALCLTDAGYGIVISLLTAYLIWIRKMKTPLLGILFYGGLLTIITGAATGSWFGNMPDFLQMPWLIDFRNAVLWFDPLKDPMPFFYLSLGVGYFQMMFGIGIAVVDGLRTRQYGKALFESLPWFLIFLAAPFLAGVAMGVLPETLKGIPVVAGIIIIITSLGAVIVLSERPGPTPVTAAILIWTSVTAALLALAKGIGLLPVSGIVIKGILVGIVVVLWLYTIYKGVTEKRLKIAGIIIGVLGLVSVALHLSGMLGAFKQVPFFSGNALLAIMFVLNFVFALMVLKGWGGRIIWGAYNVYSNTTGVLGIVLSYVRLMALGMVTAGIAMAFNEIAWMLGGIPVVSVILILVVLIIGHVYNLLMSALSGFVHTLRLQYVEFLPQFFSGGGKPFEPFELKTRFVKVTRRP</sequence>
<feature type="transmembrane region" description="Helical" evidence="10">
    <location>
        <begin position="566"/>
        <end position="588"/>
    </location>
</feature>
<keyword evidence="7 10" id="KW-0472">Membrane</keyword>
<feature type="region of interest" description="Disordered" evidence="9">
    <location>
        <begin position="35"/>
        <end position="58"/>
    </location>
</feature>
<evidence type="ECO:0000256" key="8">
    <source>
        <dbReference type="SAM" id="Coils"/>
    </source>
</evidence>
<evidence type="ECO:0000256" key="6">
    <source>
        <dbReference type="ARBA" id="ARBA00023065"/>
    </source>
</evidence>
<comment type="similarity">
    <text evidence="2">Belongs to the V-ATPase 116 kDa subunit family.</text>
</comment>
<evidence type="ECO:0000256" key="9">
    <source>
        <dbReference type="SAM" id="MobiDB-lite"/>
    </source>
</evidence>
<feature type="transmembrane region" description="Helical" evidence="10">
    <location>
        <begin position="400"/>
        <end position="420"/>
    </location>
</feature>
<reference evidence="11" key="1">
    <citation type="submission" date="2019-11" db="EMBL/GenBank/DDBJ databases">
        <title>Microbial mats filling the niche in hypersaline microbial mats.</title>
        <authorList>
            <person name="Wong H.L."/>
            <person name="Macleod F.I."/>
            <person name="White R.A. III"/>
            <person name="Burns B.P."/>
        </authorList>
    </citation>
    <scope>NUCLEOTIDE SEQUENCE</scope>
    <source>
        <strain evidence="11">Bin_327</strain>
    </source>
</reference>
<evidence type="ECO:0000256" key="2">
    <source>
        <dbReference type="ARBA" id="ARBA00009904"/>
    </source>
</evidence>
<feature type="transmembrane region" description="Helical" evidence="10">
    <location>
        <begin position="513"/>
        <end position="533"/>
    </location>
</feature>
<dbReference type="Gene3D" id="1.20.1460.20">
    <property type="match status" value="1"/>
</dbReference>
<evidence type="ECO:0000313" key="11">
    <source>
        <dbReference type="EMBL" id="MBD3365409.1"/>
    </source>
</evidence>
<evidence type="ECO:0000313" key="12">
    <source>
        <dbReference type="Proteomes" id="UP000630660"/>
    </source>
</evidence>
<organism evidence="11 12">
    <name type="scientific">candidate division WOR-3 bacterium</name>
    <dbReference type="NCBI Taxonomy" id="2052148"/>
    <lineage>
        <taxon>Bacteria</taxon>
        <taxon>Bacteria division WOR-3</taxon>
    </lineage>
</organism>
<feature type="transmembrane region" description="Helical" evidence="10">
    <location>
        <begin position="540"/>
        <end position="560"/>
    </location>
</feature>
<feature type="compositionally biased region" description="Basic and acidic residues" evidence="9">
    <location>
        <begin position="35"/>
        <end position="47"/>
    </location>
</feature>
<evidence type="ECO:0000256" key="3">
    <source>
        <dbReference type="ARBA" id="ARBA00022448"/>
    </source>
</evidence>
<dbReference type="GO" id="GO:0016471">
    <property type="term" value="C:vacuolar proton-transporting V-type ATPase complex"/>
    <property type="evidence" value="ECO:0007669"/>
    <property type="project" value="TreeGrafter"/>
</dbReference>
<dbReference type="EMBL" id="WJKJ01000311">
    <property type="protein sequence ID" value="MBD3365409.1"/>
    <property type="molecule type" value="Genomic_DNA"/>
</dbReference>
<dbReference type="AlphaFoldDB" id="A0A9D5KAZ6"/>
<dbReference type="PANTHER" id="PTHR11629:SF63">
    <property type="entry name" value="V-TYPE PROTON ATPASE SUBUNIT A"/>
    <property type="match status" value="1"/>
</dbReference>
<keyword evidence="6" id="KW-0406">Ion transport</keyword>
<feature type="transmembrane region" description="Helical" evidence="10">
    <location>
        <begin position="699"/>
        <end position="724"/>
    </location>
</feature>
<dbReference type="InterPro" id="IPR002490">
    <property type="entry name" value="V-ATPase_116kDa_su"/>
</dbReference>
<evidence type="ECO:0008006" key="13">
    <source>
        <dbReference type="Google" id="ProtNLM"/>
    </source>
</evidence>
<dbReference type="Gene3D" id="3.30.70.2170">
    <property type="match status" value="1"/>
</dbReference>
<dbReference type="GO" id="GO:0051117">
    <property type="term" value="F:ATPase binding"/>
    <property type="evidence" value="ECO:0007669"/>
    <property type="project" value="TreeGrafter"/>
</dbReference>
<evidence type="ECO:0000256" key="7">
    <source>
        <dbReference type="ARBA" id="ARBA00023136"/>
    </source>
</evidence>
<feature type="transmembrane region" description="Helical" evidence="10">
    <location>
        <begin position="362"/>
        <end position="388"/>
    </location>
</feature>
<accession>A0A9D5KAZ6</accession>
<dbReference type="Gene3D" id="3.30.70.2750">
    <property type="match status" value="1"/>
</dbReference>
<feature type="transmembrane region" description="Helical" evidence="10">
    <location>
        <begin position="486"/>
        <end position="507"/>
    </location>
</feature>
<evidence type="ECO:0000256" key="1">
    <source>
        <dbReference type="ARBA" id="ARBA00004141"/>
    </source>
</evidence>
<feature type="coiled-coil region" evidence="8">
    <location>
        <begin position="237"/>
        <end position="271"/>
    </location>
</feature>
<protein>
    <recommendedName>
        <fullName evidence="13">V-type ATP synthase subunit I</fullName>
    </recommendedName>
</protein>
<dbReference type="GO" id="GO:0046961">
    <property type="term" value="F:proton-transporting ATPase activity, rotational mechanism"/>
    <property type="evidence" value="ECO:0007669"/>
    <property type="project" value="InterPro"/>
</dbReference>
<proteinExistence type="inferred from homology"/>
<keyword evidence="5 10" id="KW-1133">Transmembrane helix</keyword>
<evidence type="ECO:0000256" key="5">
    <source>
        <dbReference type="ARBA" id="ARBA00022989"/>
    </source>
</evidence>
<feature type="transmembrane region" description="Helical" evidence="10">
    <location>
        <begin position="600"/>
        <end position="624"/>
    </location>
</feature>
<feature type="transmembrane region" description="Helical" evidence="10">
    <location>
        <begin position="450"/>
        <end position="474"/>
    </location>
</feature>
<feature type="transmembrane region" description="Helical" evidence="10">
    <location>
        <begin position="672"/>
        <end position="693"/>
    </location>
</feature>
<dbReference type="GO" id="GO:0007035">
    <property type="term" value="P:vacuolar acidification"/>
    <property type="evidence" value="ECO:0007669"/>
    <property type="project" value="TreeGrafter"/>
</dbReference>
<dbReference type="GO" id="GO:0033179">
    <property type="term" value="C:proton-transporting V-type ATPase, V0 domain"/>
    <property type="evidence" value="ECO:0007669"/>
    <property type="project" value="InterPro"/>
</dbReference>
<keyword evidence="4 10" id="KW-0812">Transmembrane</keyword>
<comment type="caution">
    <text evidence="11">The sequence shown here is derived from an EMBL/GenBank/DDBJ whole genome shotgun (WGS) entry which is preliminary data.</text>
</comment>
<evidence type="ECO:0000256" key="4">
    <source>
        <dbReference type="ARBA" id="ARBA00022692"/>
    </source>
</evidence>
<name>A0A9D5KAZ6_UNCW3</name>